<evidence type="ECO:0008006" key="5">
    <source>
        <dbReference type="Google" id="ProtNLM"/>
    </source>
</evidence>
<feature type="transmembrane region" description="Helical" evidence="2">
    <location>
        <begin position="96"/>
        <end position="124"/>
    </location>
</feature>
<organism evidence="3 4">
    <name type="scientific">Tieghemostelium lacteum</name>
    <name type="common">Slime mold</name>
    <name type="synonym">Dictyostelium lacteum</name>
    <dbReference type="NCBI Taxonomy" id="361077"/>
    <lineage>
        <taxon>Eukaryota</taxon>
        <taxon>Amoebozoa</taxon>
        <taxon>Evosea</taxon>
        <taxon>Eumycetozoa</taxon>
        <taxon>Dictyostelia</taxon>
        <taxon>Dictyosteliales</taxon>
        <taxon>Raperosteliaceae</taxon>
        <taxon>Tieghemostelium</taxon>
    </lineage>
</organism>
<dbReference type="OMA" id="YLIWEIL"/>
<evidence type="ECO:0000256" key="2">
    <source>
        <dbReference type="SAM" id="Phobius"/>
    </source>
</evidence>
<dbReference type="AlphaFoldDB" id="A0A151ZDQ3"/>
<evidence type="ECO:0000313" key="4">
    <source>
        <dbReference type="Proteomes" id="UP000076078"/>
    </source>
</evidence>
<feature type="transmembrane region" description="Helical" evidence="2">
    <location>
        <begin position="237"/>
        <end position="263"/>
    </location>
</feature>
<dbReference type="InParanoid" id="A0A151ZDQ3"/>
<evidence type="ECO:0000313" key="3">
    <source>
        <dbReference type="EMBL" id="KYQ92086.1"/>
    </source>
</evidence>
<feature type="transmembrane region" description="Helical" evidence="2">
    <location>
        <begin position="150"/>
        <end position="172"/>
    </location>
</feature>
<sequence length="529" mass="59708">MDKENQNAILLDDLGKSTTNQLILNTSNTNNTFDNNNSSNNNNNNNNQETPGEDVDPNKKGKEKIIKLKFSDIFPKKSDISDGIQKLREIQLYKEVLQVSLFSLLEVILIALIGVAYIIGLSYIPYTNTDMKYVETHTNQFYNPYPVASIYFLTLATVVIVIGIGYFLLIFGLKKSLPLIYCTLIPGVALSTLFFVFVAAGVDPWYYALDLPFYGILGVVFFISAKVMAKRVQAPNLPLIFAVPLLVHILIIGIYSFVLFPFYRTINSEVARVAIRILVHPILCRINLIVTQTFVKKYKNLKYPHLANAIVFGILVESALFGRFLIATVGSAKAQVVTSVLSGLGEILLRVAAPIITKLIDYLKNKFLNMKPEIETEIDREHNAQYIINSMVVEKSSILSIPFLLHFFWKHRLVFNFSFGPTPPDLDAMIISAAIQLAIDLTADFISTCGEAIQNIPVIAVWKQSRVKYLIWEILNWLQMCTLIIYVLRTLPSTLYCSSDDPCTCSLFLRDELFYFCNKNSTIMTSSYN</sequence>
<keyword evidence="2" id="KW-0472">Membrane</keyword>
<proteinExistence type="predicted"/>
<name>A0A151ZDQ3_TIELA</name>
<keyword evidence="2" id="KW-1133">Transmembrane helix</keyword>
<dbReference type="EMBL" id="LODT01000031">
    <property type="protein sequence ID" value="KYQ92086.1"/>
    <property type="molecule type" value="Genomic_DNA"/>
</dbReference>
<keyword evidence="2" id="KW-0812">Transmembrane</keyword>
<protein>
    <recommendedName>
        <fullName evidence="5">Transmembrane protein</fullName>
    </recommendedName>
</protein>
<feature type="region of interest" description="Disordered" evidence="1">
    <location>
        <begin position="26"/>
        <end position="59"/>
    </location>
</feature>
<reference evidence="3 4" key="1">
    <citation type="submission" date="2015-12" db="EMBL/GenBank/DDBJ databases">
        <title>Dictyostelia acquired genes for synthesis and detection of signals that induce cell-type specialization by lateral gene transfer from prokaryotes.</title>
        <authorList>
            <person name="Gloeckner G."/>
            <person name="Schaap P."/>
        </authorList>
    </citation>
    <scope>NUCLEOTIDE SEQUENCE [LARGE SCALE GENOMIC DNA]</scope>
    <source>
        <strain evidence="3 4">TK</strain>
    </source>
</reference>
<feature type="transmembrane region" description="Helical" evidence="2">
    <location>
        <begin position="179"/>
        <end position="199"/>
    </location>
</feature>
<feature type="transmembrane region" description="Helical" evidence="2">
    <location>
        <begin position="469"/>
        <end position="488"/>
    </location>
</feature>
<feature type="compositionally biased region" description="Low complexity" evidence="1">
    <location>
        <begin position="26"/>
        <end position="47"/>
    </location>
</feature>
<feature type="transmembrane region" description="Helical" evidence="2">
    <location>
        <begin position="307"/>
        <end position="327"/>
    </location>
</feature>
<comment type="caution">
    <text evidence="3">The sequence shown here is derived from an EMBL/GenBank/DDBJ whole genome shotgun (WGS) entry which is preliminary data.</text>
</comment>
<dbReference type="OrthoDB" id="10451804at2759"/>
<keyword evidence="4" id="KW-1185">Reference proteome</keyword>
<accession>A0A151ZDQ3</accession>
<feature type="transmembrane region" description="Helical" evidence="2">
    <location>
        <begin position="205"/>
        <end position="225"/>
    </location>
</feature>
<gene>
    <name evidence="3" type="ORF">DLAC_06923</name>
</gene>
<dbReference type="Proteomes" id="UP000076078">
    <property type="component" value="Unassembled WGS sequence"/>
</dbReference>
<evidence type="ECO:0000256" key="1">
    <source>
        <dbReference type="SAM" id="MobiDB-lite"/>
    </source>
</evidence>